<dbReference type="Gene3D" id="3.40.50.2020">
    <property type="match status" value="1"/>
</dbReference>
<dbReference type="Gene3D" id="3.30.1310.20">
    <property type="entry name" value="PRTase-like"/>
    <property type="match status" value="1"/>
</dbReference>
<dbReference type="CDD" id="cd06223">
    <property type="entry name" value="PRTases_typeI"/>
    <property type="match status" value="1"/>
</dbReference>
<dbReference type="Pfam" id="PF00156">
    <property type="entry name" value="Pribosyltran"/>
    <property type="match status" value="1"/>
</dbReference>
<dbReference type="SUPFAM" id="SSF53271">
    <property type="entry name" value="PRTase-like"/>
    <property type="match status" value="1"/>
</dbReference>
<evidence type="ECO:0000259" key="1">
    <source>
        <dbReference type="Pfam" id="PF00156"/>
    </source>
</evidence>
<keyword evidence="3" id="KW-1185">Reference proteome</keyword>
<dbReference type="GO" id="GO:0016757">
    <property type="term" value="F:glycosyltransferase activity"/>
    <property type="evidence" value="ECO:0007669"/>
    <property type="project" value="UniProtKB-KW"/>
</dbReference>
<dbReference type="OrthoDB" id="56536at2157"/>
<evidence type="ECO:0000313" key="3">
    <source>
        <dbReference type="Proteomes" id="UP000509667"/>
    </source>
</evidence>
<dbReference type="Proteomes" id="UP000509667">
    <property type="component" value="Chromosome"/>
</dbReference>
<dbReference type="EMBL" id="CP058910">
    <property type="protein sequence ID" value="QLH77862.1"/>
    <property type="molecule type" value="Genomic_DNA"/>
</dbReference>
<evidence type="ECO:0000313" key="2">
    <source>
        <dbReference type="EMBL" id="QLH77862.1"/>
    </source>
</evidence>
<dbReference type="InterPro" id="IPR029057">
    <property type="entry name" value="PRTase-like"/>
</dbReference>
<sequence>MFRDRTAAGERLADALVERGVTADIVLAIPRGGLPLGRAVADRLDAPLDVVVASKIGAPRNEEYAIGAVAEDGAAWLNEDALDRLSVSDSYLASEREREREVAAEKAAAYREGGRPPLAEKRVVVVDDGVATGATMRACLRLVREENPASLVVAVPVGPPDTLDELAELADEVVAVERPRNFRAVGAHYRNFDQVSDEEAMSYLA</sequence>
<dbReference type="RefSeq" id="WP_179907783.1">
    <property type="nucleotide sequence ID" value="NZ_CP058910.1"/>
</dbReference>
<accession>A0A7D5P5A6</accession>
<keyword evidence="2" id="KW-0808">Transferase</keyword>
<gene>
    <name evidence="2" type="ORF">HZS55_11380</name>
</gene>
<keyword evidence="2" id="KW-0328">Glycosyltransferase</keyword>
<dbReference type="GeneID" id="56078473"/>
<feature type="domain" description="Phosphoribosyltransferase" evidence="1">
    <location>
        <begin position="8"/>
        <end position="177"/>
    </location>
</feature>
<dbReference type="KEGG" id="hrr:HZS55_11380"/>
<reference evidence="2 3" key="1">
    <citation type="submission" date="2020-07" db="EMBL/GenBank/DDBJ databases">
        <title>Halosimplex pelagicum sp. nov. and Halosimplex rubrum sp. nov., isolated from salted brown alga Laminaria, and emended description of the genus Halosimplex.</title>
        <authorList>
            <person name="Cui H."/>
        </authorList>
    </citation>
    <scope>NUCLEOTIDE SEQUENCE [LARGE SCALE GENOMIC DNA]</scope>
    <source>
        <strain evidence="2 3">R27</strain>
    </source>
</reference>
<dbReference type="AlphaFoldDB" id="A0A7D5P5A6"/>
<name>A0A7D5P5A6_9EURY</name>
<proteinExistence type="predicted"/>
<protein>
    <submittedName>
        <fullName evidence="2">Phosphoribosyltransferase</fullName>
    </submittedName>
</protein>
<organism evidence="2 3">
    <name type="scientific">Halosimplex rubrum</name>
    <dbReference type="NCBI Taxonomy" id="869889"/>
    <lineage>
        <taxon>Archaea</taxon>
        <taxon>Methanobacteriati</taxon>
        <taxon>Methanobacteriota</taxon>
        <taxon>Stenosarchaea group</taxon>
        <taxon>Halobacteria</taxon>
        <taxon>Halobacteriales</taxon>
        <taxon>Haloarculaceae</taxon>
        <taxon>Halosimplex</taxon>
    </lineage>
</organism>
<dbReference type="InterPro" id="IPR000836">
    <property type="entry name" value="PRTase_dom"/>
</dbReference>